<organism evidence="1">
    <name type="scientific">uncultured marine virus</name>
    <dbReference type="NCBI Taxonomy" id="186617"/>
    <lineage>
        <taxon>Viruses</taxon>
        <taxon>environmental samples</taxon>
    </lineage>
</organism>
<sequence length="125" mass="13904">MPTEIGNKLVAVGLSKLKSSTNLMKDFLKKPFILSTTFFKNPLSVGSSIASFTFIASLRLSAILMVRRRGNLAVFHLFLCCFRESAALGHKNRLFTLNWCDGSNRLPLDNGAFSLSANRLLKYES</sequence>
<evidence type="ECO:0000313" key="1">
    <source>
        <dbReference type="EMBL" id="AKH48706.1"/>
    </source>
</evidence>
<dbReference type="EMBL" id="KR029608">
    <property type="protein sequence ID" value="AKH48706.1"/>
    <property type="molecule type" value="Genomic_DNA"/>
</dbReference>
<accession>A0A0F7LBY5</accession>
<reference evidence="1" key="2">
    <citation type="submission" date="2015-03" db="EMBL/GenBank/DDBJ databases">
        <authorList>
            <person name="Chow C.-E.T."/>
            <person name="Winget D.M."/>
            <person name="White R.A.III."/>
            <person name="Hallam S.J."/>
            <person name="Suttle C.A."/>
        </authorList>
    </citation>
    <scope>NUCLEOTIDE SEQUENCE</scope>
    <source>
        <strain evidence="1">Oxic3_2</strain>
    </source>
</reference>
<protein>
    <submittedName>
        <fullName evidence="1">Uncharacterized protein</fullName>
    </submittedName>
</protein>
<name>A0A0F7LBY5_9VIRU</name>
<reference evidence="1" key="1">
    <citation type="journal article" date="2015" name="Front. Microbiol.">
        <title>Combining genomic sequencing methods to explore viral diversity and reveal potential virus-host interactions.</title>
        <authorList>
            <person name="Chow C.E."/>
            <person name="Winget D.M."/>
            <person name="White R.A.III."/>
            <person name="Hallam S.J."/>
            <person name="Suttle C.A."/>
        </authorList>
    </citation>
    <scope>NUCLEOTIDE SEQUENCE</scope>
    <source>
        <strain evidence="1">Oxic3_2</strain>
    </source>
</reference>
<proteinExistence type="predicted"/>